<accession>A0A6C2UHM7</accession>
<dbReference type="AlphaFoldDB" id="A0A6C2UHM7"/>
<keyword evidence="2" id="KW-1185">Reference proteome</keyword>
<organism evidence="1 2">
    <name type="scientific">Pontiella sulfatireligans</name>
    <dbReference type="NCBI Taxonomy" id="2750658"/>
    <lineage>
        <taxon>Bacteria</taxon>
        <taxon>Pseudomonadati</taxon>
        <taxon>Kiritimatiellota</taxon>
        <taxon>Kiritimatiellia</taxon>
        <taxon>Kiritimatiellales</taxon>
        <taxon>Pontiellaceae</taxon>
        <taxon>Pontiella</taxon>
    </lineage>
</organism>
<sequence>MELKIITDCSDVDWKTITESLKEVGMAYHEPVVHRSAFEATHTTVFVNEISNCLDLEEQYRMENIREQFTMLLPFPKPKEKELEKPSFKPFQINFQLVTLFFMQPLEWKDSIRN</sequence>
<dbReference type="Proteomes" id="UP000346198">
    <property type="component" value="Unassembled WGS sequence"/>
</dbReference>
<reference evidence="1 2" key="1">
    <citation type="submission" date="2019-04" db="EMBL/GenBank/DDBJ databases">
        <authorList>
            <person name="Van Vliet M D."/>
        </authorList>
    </citation>
    <scope>NUCLEOTIDE SEQUENCE [LARGE SCALE GENOMIC DNA]</scope>
    <source>
        <strain evidence="1 2">F21</strain>
    </source>
</reference>
<evidence type="ECO:0000313" key="2">
    <source>
        <dbReference type="Proteomes" id="UP000346198"/>
    </source>
</evidence>
<evidence type="ECO:0000313" key="1">
    <source>
        <dbReference type="EMBL" id="VGO18911.1"/>
    </source>
</evidence>
<protein>
    <submittedName>
        <fullName evidence="1">Uncharacterized protein</fullName>
    </submittedName>
</protein>
<dbReference type="EMBL" id="CAAHFH010000001">
    <property type="protein sequence ID" value="VGO18911.1"/>
    <property type="molecule type" value="Genomic_DNA"/>
</dbReference>
<name>A0A6C2UHM7_9BACT</name>
<proteinExistence type="predicted"/>
<gene>
    <name evidence="1" type="ORF">SCARR_00964</name>
</gene>